<dbReference type="PANTHER" id="PTHR33383">
    <property type="entry name" value="MEMBRANE PROTEIN INSERTION EFFICIENCY FACTOR-RELATED"/>
    <property type="match status" value="1"/>
</dbReference>
<accession>A0A0D6XMP1</accession>
<evidence type="ECO:0000313" key="5">
    <source>
        <dbReference type="Proteomes" id="UP000254100"/>
    </source>
</evidence>
<dbReference type="SMART" id="SM01234">
    <property type="entry name" value="Haemolytic"/>
    <property type="match status" value="1"/>
</dbReference>
<dbReference type="AlphaFoldDB" id="A0A0D6XMP1"/>
<dbReference type="STRING" id="569857.TP70_09675"/>
<proteinExistence type="inferred from homology"/>
<comment type="similarity">
    <text evidence="1">Belongs to the UPF0161 family.</text>
</comment>
<dbReference type="PANTHER" id="PTHR33383:SF1">
    <property type="entry name" value="MEMBRANE PROTEIN INSERTION EFFICIENCY FACTOR-RELATED"/>
    <property type="match status" value="1"/>
</dbReference>
<reference evidence="3 5" key="2">
    <citation type="submission" date="2018-06" db="EMBL/GenBank/DDBJ databases">
        <authorList>
            <consortium name="Pathogen Informatics"/>
            <person name="Doyle S."/>
        </authorList>
    </citation>
    <scope>NUCLEOTIDE SEQUENCE [LARGE SCALE GENOMIC DNA]</scope>
    <source>
        <strain evidence="3 5">NCTC13832</strain>
    </source>
</reference>
<dbReference type="RefSeq" id="WP_044361304.1">
    <property type="nucleotide sequence ID" value="NZ_JXWY01000103.1"/>
</dbReference>
<dbReference type="InterPro" id="IPR002696">
    <property type="entry name" value="Membr_insert_effic_factor_YidD"/>
</dbReference>
<dbReference type="EMBL" id="UHDT01000001">
    <property type="protein sequence ID" value="SUM57811.1"/>
    <property type="molecule type" value="Genomic_DNA"/>
</dbReference>
<dbReference type="EMBL" id="JXWY01000103">
    <property type="protein sequence ID" value="KIX90069.1"/>
    <property type="molecule type" value="Genomic_DNA"/>
</dbReference>
<dbReference type="Proteomes" id="UP000032366">
    <property type="component" value="Unassembled WGS sequence"/>
</dbReference>
<protein>
    <recommendedName>
        <fullName evidence="1">Putative membrane protein insertion efficiency factor</fullName>
    </recommendedName>
</protein>
<name>A0A0D6XMP1_9STAP</name>
<gene>
    <name evidence="3" type="primary">yidD</name>
    <name evidence="3" type="ORF">NCTC13832_01504</name>
    <name evidence="2" type="ORF">TP70_09675</name>
</gene>
<dbReference type="Proteomes" id="UP000254100">
    <property type="component" value="Unassembled WGS sequence"/>
</dbReference>
<evidence type="ECO:0000256" key="1">
    <source>
        <dbReference type="HAMAP-Rule" id="MF_00386"/>
    </source>
</evidence>
<dbReference type="GO" id="GO:0005886">
    <property type="term" value="C:plasma membrane"/>
    <property type="evidence" value="ECO:0007669"/>
    <property type="project" value="UniProtKB-SubCell"/>
</dbReference>
<dbReference type="OrthoDB" id="9801753at2"/>
<comment type="function">
    <text evidence="1">Could be involved in insertion of integral membrane proteins into the membrane.</text>
</comment>
<keyword evidence="1" id="KW-0472">Membrane</keyword>
<evidence type="ECO:0000313" key="3">
    <source>
        <dbReference type="EMBL" id="SUM57811.1"/>
    </source>
</evidence>
<comment type="subcellular location">
    <subcellularLocation>
        <location evidence="1">Cell membrane</location>
        <topology evidence="1">Peripheral membrane protein</topology>
        <orientation evidence="1">Cytoplasmic side</orientation>
    </subcellularLocation>
</comment>
<sequence length="78" mass="9107">MKSVFISCIRFYQRFISPLTPPTCRFYPTCSNYAVEAIQIHGAFKGSWLAIKRILKCHPFHKGGFDPVPFKKDKHHHE</sequence>
<dbReference type="NCBIfam" id="TIGR00278">
    <property type="entry name" value="membrane protein insertion efficiency factor YidD"/>
    <property type="match status" value="1"/>
</dbReference>
<reference evidence="2 4" key="1">
    <citation type="submission" date="2015-01" db="EMBL/GenBank/DDBJ databases">
        <authorList>
            <person name="Guo J."/>
        </authorList>
    </citation>
    <scope>NUCLEOTIDE SEQUENCE [LARGE SCALE GENOMIC DNA]</scope>
    <source>
        <strain evidence="2 4">DSM 22147</strain>
    </source>
</reference>
<evidence type="ECO:0000313" key="4">
    <source>
        <dbReference type="Proteomes" id="UP000032366"/>
    </source>
</evidence>
<keyword evidence="4" id="KW-1185">Reference proteome</keyword>
<dbReference type="HAMAP" id="MF_00386">
    <property type="entry name" value="UPF0161_YidD"/>
    <property type="match status" value="1"/>
</dbReference>
<evidence type="ECO:0000313" key="2">
    <source>
        <dbReference type="EMBL" id="KIX90069.1"/>
    </source>
</evidence>
<organism evidence="3 5">
    <name type="scientific">Staphylococcus microti</name>
    <dbReference type="NCBI Taxonomy" id="569857"/>
    <lineage>
        <taxon>Bacteria</taxon>
        <taxon>Bacillati</taxon>
        <taxon>Bacillota</taxon>
        <taxon>Bacilli</taxon>
        <taxon>Bacillales</taxon>
        <taxon>Staphylococcaceae</taxon>
        <taxon>Staphylococcus</taxon>
    </lineage>
</organism>
<keyword evidence="1" id="KW-1003">Cell membrane</keyword>
<dbReference type="Pfam" id="PF01809">
    <property type="entry name" value="YidD"/>
    <property type="match status" value="1"/>
</dbReference>